<reference evidence="2 3" key="1">
    <citation type="submission" date="2019-04" db="EMBL/GenBank/DDBJ databases">
        <title>Chromosome genome assembly for Takifugu flavidus.</title>
        <authorList>
            <person name="Xiao S."/>
        </authorList>
    </citation>
    <scope>NUCLEOTIDE SEQUENCE [LARGE SCALE GENOMIC DNA]</scope>
    <source>
        <strain evidence="2">HTHZ2018</strain>
        <tissue evidence="2">Muscle</tissue>
    </source>
</reference>
<comment type="caution">
    <text evidence="2">The sequence shown here is derived from an EMBL/GenBank/DDBJ whole genome shotgun (WGS) entry which is preliminary data.</text>
</comment>
<dbReference type="Proteomes" id="UP000324091">
    <property type="component" value="Chromosome 17"/>
</dbReference>
<name>A0A5C6NVC3_9TELE</name>
<accession>A0A5C6NVC3</accession>
<evidence type="ECO:0000313" key="2">
    <source>
        <dbReference type="EMBL" id="TWW71452.1"/>
    </source>
</evidence>
<feature type="compositionally biased region" description="Low complexity" evidence="1">
    <location>
        <begin position="45"/>
        <end position="60"/>
    </location>
</feature>
<organism evidence="2 3">
    <name type="scientific">Takifugu flavidus</name>
    <name type="common">sansaifugu</name>
    <dbReference type="NCBI Taxonomy" id="433684"/>
    <lineage>
        <taxon>Eukaryota</taxon>
        <taxon>Metazoa</taxon>
        <taxon>Chordata</taxon>
        <taxon>Craniata</taxon>
        <taxon>Vertebrata</taxon>
        <taxon>Euteleostomi</taxon>
        <taxon>Actinopterygii</taxon>
        <taxon>Neopterygii</taxon>
        <taxon>Teleostei</taxon>
        <taxon>Neoteleostei</taxon>
        <taxon>Acanthomorphata</taxon>
        <taxon>Eupercaria</taxon>
        <taxon>Tetraodontiformes</taxon>
        <taxon>Tetradontoidea</taxon>
        <taxon>Tetraodontidae</taxon>
        <taxon>Takifugu</taxon>
    </lineage>
</organism>
<feature type="compositionally biased region" description="Polar residues" evidence="1">
    <location>
        <begin position="35"/>
        <end position="44"/>
    </location>
</feature>
<keyword evidence="3" id="KW-1185">Reference proteome</keyword>
<evidence type="ECO:0000313" key="3">
    <source>
        <dbReference type="Proteomes" id="UP000324091"/>
    </source>
</evidence>
<evidence type="ECO:0000256" key="1">
    <source>
        <dbReference type="SAM" id="MobiDB-lite"/>
    </source>
</evidence>
<sequence>MGKLGCFVHAASPVTRSTRIGDLILHRQVPVGVQAGSSRGPSRFQSGPGQVPVGVQAGSSRGPGRFQSGPGQVPVGVRAGPGKGSKKMPSQENRAALLPQVRTFAVATTLLPPEVAFGRKMGN</sequence>
<dbReference type="EMBL" id="RHFK02000009">
    <property type="protein sequence ID" value="TWW71452.1"/>
    <property type="molecule type" value="Genomic_DNA"/>
</dbReference>
<dbReference type="AlphaFoldDB" id="A0A5C6NVC3"/>
<gene>
    <name evidence="2" type="ORF">D4764_17G0009350</name>
</gene>
<feature type="region of interest" description="Disordered" evidence="1">
    <location>
        <begin position="34"/>
        <end position="92"/>
    </location>
</feature>
<proteinExistence type="predicted"/>
<protein>
    <submittedName>
        <fullName evidence="2">Uncharacterized protein</fullName>
    </submittedName>
</protein>